<feature type="region of interest" description="Disordered" evidence="3">
    <location>
        <begin position="103"/>
        <end position="124"/>
    </location>
</feature>
<evidence type="ECO:0000256" key="1">
    <source>
        <dbReference type="ARBA" id="ARBA00006652"/>
    </source>
</evidence>
<evidence type="ECO:0000313" key="4">
    <source>
        <dbReference type="EMBL" id="CAJ0947703.1"/>
    </source>
</evidence>
<proteinExistence type="inferred from homology"/>
<sequence>MARLQEEKEEPSVPKGNSTLQPGGRRRLRLFSSYRSAQGYSPSPSVRHVASRLQPQVTAAVRSVPHPTSSQIYAKSGAGADEIPSYEDDLRHSMPNLAKTSLRSLEAEKQSQFGVGSPGPEQTH</sequence>
<accession>A0ABN9LSU6</accession>
<dbReference type="InterPro" id="IPR026179">
    <property type="entry name" value="Slain"/>
</dbReference>
<dbReference type="EMBL" id="CAUEEQ010027157">
    <property type="protein sequence ID" value="CAJ0947703.1"/>
    <property type="molecule type" value="Genomic_DNA"/>
</dbReference>
<feature type="region of interest" description="Disordered" evidence="3">
    <location>
        <begin position="60"/>
        <end position="88"/>
    </location>
</feature>
<reference evidence="4" key="1">
    <citation type="submission" date="2023-07" db="EMBL/GenBank/DDBJ databases">
        <authorList>
            <person name="Stuckert A."/>
        </authorList>
    </citation>
    <scope>NUCLEOTIDE SEQUENCE</scope>
</reference>
<dbReference type="Pfam" id="PF15301">
    <property type="entry name" value="SLAIN"/>
    <property type="match status" value="1"/>
</dbReference>
<feature type="region of interest" description="Disordered" evidence="3">
    <location>
        <begin position="1"/>
        <end position="26"/>
    </location>
</feature>
<protein>
    <submittedName>
        <fullName evidence="4">Uncharacterized protein</fullName>
    </submittedName>
</protein>
<organism evidence="4 5">
    <name type="scientific">Ranitomeya imitator</name>
    <name type="common">mimic poison frog</name>
    <dbReference type="NCBI Taxonomy" id="111125"/>
    <lineage>
        <taxon>Eukaryota</taxon>
        <taxon>Metazoa</taxon>
        <taxon>Chordata</taxon>
        <taxon>Craniata</taxon>
        <taxon>Vertebrata</taxon>
        <taxon>Euteleostomi</taxon>
        <taxon>Amphibia</taxon>
        <taxon>Batrachia</taxon>
        <taxon>Anura</taxon>
        <taxon>Neobatrachia</taxon>
        <taxon>Hyloidea</taxon>
        <taxon>Dendrobatidae</taxon>
        <taxon>Dendrobatinae</taxon>
        <taxon>Ranitomeya</taxon>
    </lineage>
</organism>
<evidence type="ECO:0000256" key="3">
    <source>
        <dbReference type="SAM" id="MobiDB-lite"/>
    </source>
</evidence>
<feature type="compositionally biased region" description="Polar residues" evidence="3">
    <location>
        <begin position="110"/>
        <end position="124"/>
    </location>
</feature>
<evidence type="ECO:0000313" key="5">
    <source>
        <dbReference type="Proteomes" id="UP001176940"/>
    </source>
</evidence>
<keyword evidence="5" id="KW-1185">Reference proteome</keyword>
<keyword evidence="2" id="KW-0175">Coiled coil</keyword>
<evidence type="ECO:0000256" key="2">
    <source>
        <dbReference type="ARBA" id="ARBA00023054"/>
    </source>
</evidence>
<dbReference type="Proteomes" id="UP001176940">
    <property type="component" value="Unassembled WGS sequence"/>
</dbReference>
<comment type="similarity">
    <text evidence="1">Belongs to the SLAIN motif-containing family.</text>
</comment>
<feature type="compositionally biased region" description="Basic and acidic residues" evidence="3">
    <location>
        <begin position="1"/>
        <end position="12"/>
    </location>
</feature>
<gene>
    <name evidence="4" type="ORF">RIMI_LOCUS11795137</name>
</gene>
<name>A0ABN9LSU6_9NEOB</name>
<comment type="caution">
    <text evidence="4">The sequence shown here is derived from an EMBL/GenBank/DDBJ whole genome shotgun (WGS) entry which is preliminary data.</text>
</comment>